<sequence length="83" mass="8527">MPRTKPRLLADSTERATLTYLEAFLGLLLTVGATDLVDLTALQSAAVAAIPAGLTVVKGAVGTLIGRSTTASWLPATSDPIHP</sequence>
<evidence type="ECO:0008006" key="3">
    <source>
        <dbReference type="Google" id="ProtNLM"/>
    </source>
</evidence>
<protein>
    <recommendedName>
        <fullName evidence="3">Holin</fullName>
    </recommendedName>
</protein>
<dbReference type="EMBL" id="JBHSZO010000015">
    <property type="protein sequence ID" value="MFC7218832.1"/>
    <property type="molecule type" value="Genomic_DNA"/>
</dbReference>
<evidence type="ECO:0000313" key="2">
    <source>
        <dbReference type="Proteomes" id="UP001596413"/>
    </source>
</evidence>
<name>A0ABW2GIZ9_9ACTN</name>
<dbReference type="RefSeq" id="WP_386414291.1">
    <property type="nucleotide sequence ID" value="NZ_JBHSZO010000015.1"/>
</dbReference>
<evidence type="ECO:0000313" key="1">
    <source>
        <dbReference type="EMBL" id="MFC7218832.1"/>
    </source>
</evidence>
<dbReference type="Proteomes" id="UP001596413">
    <property type="component" value="Unassembled WGS sequence"/>
</dbReference>
<gene>
    <name evidence="1" type="ORF">ACFQLX_11715</name>
</gene>
<comment type="caution">
    <text evidence="1">The sequence shown here is derived from an EMBL/GenBank/DDBJ whole genome shotgun (WGS) entry which is preliminary data.</text>
</comment>
<keyword evidence="2" id="KW-1185">Reference proteome</keyword>
<proteinExistence type="predicted"/>
<organism evidence="1 2">
    <name type="scientific">Streptomyces polyrhachis</name>
    <dbReference type="NCBI Taxonomy" id="1282885"/>
    <lineage>
        <taxon>Bacteria</taxon>
        <taxon>Bacillati</taxon>
        <taxon>Actinomycetota</taxon>
        <taxon>Actinomycetes</taxon>
        <taxon>Kitasatosporales</taxon>
        <taxon>Streptomycetaceae</taxon>
        <taxon>Streptomyces</taxon>
    </lineage>
</organism>
<accession>A0ABW2GIZ9</accession>
<reference evidence="2" key="1">
    <citation type="journal article" date="2019" name="Int. J. Syst. Evol. Microbiol.">
        <title>The Global Catalogue of Microorganisms (GCM) 10K type strain sequencing project: providing services to taxonomists for standard genome sequencing and annotation.</title>
        <authorList>
            <consortium name="The Broad Institute Genomics Platform"/>
            <consortium name="The Broad Institute Genome Sequencing Center for Infectious Disease"/>
            <person name="Wu L."/>
            <person name="Ma J."/>
        </authorList>
    </citation>
    <scope>NUCLEOTIDE SEQUENCE [LARGE SCALE GENOMIC DNA]</scope>
    <source>
        <strain evidence="2">CGMCC 1.13681</strain>
    </source>
</reference>